<comment type="caution">
    <text evidence="1">The sequence shown here is derived from an EMBL/GenBank/DDBJ whole genome shotgun (WGS) entry which is preliminary data.</text>
</comment>
<evidence type="ECO:0000313" key="1">
    <source>
        <dbReference type="EMBL" id="KAI8527326.1"/>
    </source>
</evidence>
<proteinExistence type="predicted"/>
<gene>
    <name evidence="1" type="ORF">RHMOL_Rhmol12G0067200</name>
</gene>
<organism evidence="1 2">
    <name type="scientific">Rhododendron molle</name>
    <name type="common">Chinese azalea</name>
    <name type="synonym">Azalea mollis</name>
    <dbReference type="NCBI Taxonomy" id="49168"/>
    <lineage>
        <taxon>Eukaryota</taxon>
        <taxon>Viridiplantae</taxon>
        <taxon>Streptophyta</taxon>
        <taxon>Embryophyta</taxon>
        <taxon>Tracheophyta</taxon>
        <taxon>Spermatophyta</taxon>
        <taxon>Magnoliopsida</taxon>
        <taxon>eudicotyledons</taxon>
        <taxon>Gunneridae</taxon>
        <taxon>Pentapetalae</taxon>
        <taxon>asterids</taxon>
        <taxon>Ericales</taxon>
        <taxon>Ericaceae</taxon>
        <taxon>Ericoideae</taxon>
        <taxon>Rhodoreae</taxon>
        <taxon>Rhododendron</taxon>
    </lineage>
</organism>
<dbReference type="Proteomes" id="UP001062846">
    <property type="component" value="Chromosome 12"/>
</dbReference>
<sequence>MIFRSFLHPTPPHPVVRYPTLSFSATGDRRPDWPEDYQSCSPDSPRLHCDWLPLGFLIISSSPLSAHSTDSNHVSTIQSPPSQPIDENPKSTLIEVIQQCYSVWLENFQLLVLPVLLRQFSLLENLQLFVLPVVLHSLVVRISLCYYKSKFMVFVTNVCSIWWNWRNKYRVAKMEDEVMDEGDASQVIRSCSPAERKQVGEEGAAIRRSKIPVPISEALMEFFGIKENRMLEREAMVGVWDYILDKGLVATEENGDEDIGTVYCDEKLKKLFKVDTFHALKLSSHVIKHLLKRALEMDEDPSPPS</sequence>
<keyword evidence="2" id="KW-1185">Reference proteome</keyword>
<reference evidence="1" key="1">
    <citation type="submission" date="2022-02" db="EMBL/GenBank/DDBJ databases">
        <title>Plant Genome Project.</title>
        <authorList>
            <person name="Zhang R.-G."/>
        </authorList>
    </citation>
    <scope>NUCLEOTIDE SEQUENCE</scope>
    <source>
        <strain evidence="1">AT1</strain>
    </source>
</reference>
<accession>A0ACC0LFL3</accession>
<protein>
    <submittedName>
        <fullName evidence="1">Uncharacterized protein</fullName>
    </submittedName>
</protein>
<dbReference type="EMBL" id="CM046399">
    <property type="protein sequence ID" value="KAI8527326.1"/>
    <property type="molecule type" value="Genomic_DNA"/>
</dbReference>
<evidence type="ECO:0000313" key="2">
    <source>
        <dbReference type="Proteomes" id="UP001062846"/>
    </source>
</evidence>
<name>A0ACC0LFL3_RHOML</name>